<comment type="caution">
    <text evidence="1">The sequence shown here is derived from an EMBL/GenBank/DDBJ whole genome shotgun (WGS) entry which is preliminary data.</text>
</comment>
<protein>
    <recommendedName>
        <fullName evidence="3">Serine hydrolase family protein</fullName>
    </recommendedName>
</protein>
<dbReference type="Pfam" id="PF06821">
    <property type="entry name" value="Ser_hydrolase"/>
    <property type="match status" value="1"/>
</dbReference>
<dbReference type="AlphaFoldDB" id="A0A1F7VCB5"/>
<proteinExistence type="predicted"/>
<dbReference type="Gene3D" id="3.40.50.1820">
    <property type="entry name" value="alpha/beta hydrolase"/>
    <property type="match status" value="1"/>
</dbReference>
<dbReference type="SUPFAM" id="SSF53474">
    <property type="entry name" value="alpha/beta-Hydrolases"/>
    <property type="match status" value="1"/>
</dbReference>
<dbReference type="InterPro" id="IPR010662">
    <property type="entry name" value="RBBP9/YdeN"/>
</dbReference>
<dbReference type="Proteomes" id="UP000176593">
    <property type="component" value="Unassembled WGS sequence"/>
</dbReference>
<dbReference type="GO" id="GO:0016787">
    <property type="term" value="F:hydrolase activity"/>
    <property type="evidence" value="ECO:0007669"/>
    <property type="project" value="InterPro"/>
</dbReference>
<dbReference type="PANTHER" id="PTHR15394">
    <property type="entry name" value="SERINE HYDROLASE RBBP9"/>
    <property type="match status" value="1"/>
</dbReference>
<evidence type="ECO:0000313" key="2">
    <source>
        <dbReference type="Proteomes" id="UP000176593"/>
    </source>
</evidence>
<sequence length="200" mass="22419">MHKRAFIIHGWDGTPEEGWLPWLKTELKKQGFEVVTPHMPDAARPRIFNWIPKISEIVGTADEQTFFVGHSMGCQAIVRYLETLPENVRVGGAVFVAGFLTRLTNIAEEGEESQDIEKHWLETPLNLEKIKSHLPNSVAIFSDNDPFVPMDNQDRFRDELGSKIVVEHAMGHFTEDGGTKELPSALEAVLKLVASSNSSQ</sequence>
<reference evidence="1 2" key="1">
    <citation type="journal article" date="2016" name="Nat. Commun.">
        <title>Thousands of microbial genomes shed light on interconnected biogeochemical processes in an aquifer system.</title>
        <authorList>
            <person name="Anantharaman K."/>
            <person name="Brown C.T."/>
            <person name="Hug L.A."/>
            <person name="Sharon I."/>
            <person name="Castelle C.J."/>
            <person name="Probst A.J."/>
            <person name="Thomas B.C."/>
            <person name="Singh A."/>
            <person name="Wilkins M.J."/>
            <person name="Karaoz U."/>
            <person name="Brodie E.L."/>
            <person name="Williams K.H."/>
            <person name="Hubbard S.S."/>
            <person name="Banfield J.F."/>
        </authorList>
    </citation>
    <scope>NUCLEOTIDE SEQUENCE [LARGE SCALE GENOMIC DNA]</scope>
</reference>
<gene>
    <name evidence="1" type="ORF">A3I41_00260</name>
</gene>
<dbReference type="InterPro" id="IPR029058">
    <property type="entry name" value="AB_hydrolase_fold"/>
</dbReference>
<accession>A0A1F7VCB5</accession>
<name>A0A1F7VCB5_9BACT</name>
<dbReference type="PANTHER" id="PTHR15394:SF3">
    <property type="entry name" value="SERINE HYDROLASE RBBP9"/>
    <property type="match status" value="1"/>
</dbReference>
<evidence type="ECO:0008006" key="3">
    <source>
        <dbReference type="Google" id="ProtNLM"/>
    </source>
</evidence>
<dbReference type="EMBL" id="MGEQ01000001">
    <property type="protein sequence ID" value="OGL88149.1"/>
    <property type="molecule type" value="Genomic_DNA"/>
</dbReference>
<evidence type="ECO:0000313" key="1">
    <source>
        <dbReference type="EMBL" id="OGL88149.1"/>
    </source>
</evidence>
<organism evidence="1 2">
    <name type="scientific">Candidatus Uhrbacteria bacterium RIFCSPLOWO2_02_FULL_48_18</name>
    <dbReference type="NCBI Taxonomy" id="1802408"/>
    <lineage>
        <taxon>Bacteria</taxon>
        <taxon>Candidatus Uhriibacteriota</taxon>
    </lineage>
</organism>